<dbReference type="FunCoup" id="A0A316YVR3">
    <property type="interactions" value="205"/>
</dbReference>
<dbReference type="InterPro" id="IPR001222">
    <property type="entry name" value="Znf_TFIIS"/>
</dbReference>
<dbReference type="SMART" id="SM00440">
    <property type="entry name" value="ZnF_C2C2"/>
    <property type="match status" value="1"/>
</dbReference>
<feature type="binding site" evidence="10">
    <location>
        <position position="104"/>
    </location>
    <ligand>
        <name>Zn(2+)</name>
        <dbReference type="ChEBI" id="CHEBI:29105"/>
        <label>2</label>
    </ligand>
</feature>
<dbReference type="RefSeq" id="XP_025380420.1">
    <property type="nucleotide sequence ID" value="XM_025520422.1"/>
</dbReference>
<keyword evidence="3 9" id="KW-0240">DNA-directed RNA polymerase</keyword>
<feature type="binding site" evidence="10">
    <location>
        <position position="32"/>
    </location>
    <ligand>
        <name>Zn(2+)</name>
        <dbReference type="ChEBI" id="CHEBI:29105"/>
        <label>1</label>
    </ligand>
</feature>
<dbReference type="InterPro" id="IPR034012">
    <property type="entry name" value="Zn_ribbon_RPB9_C"/>
</dbReference>
<dbReference type="GO" id="GO:0003899">
    <property type="term" value="F:DNA-directed RNA polymerase activity"/>
    <property type="evidence" value="ECO:0007669"/>
    <property type="project" value="InterPro"/>
</dbReference>
<dbReference type="PANTHER" id="PTHR11239">
    <property type="entry name" value="DNA-DIRECTED RNA POLYMERASE"/>
    <property type="match status" value="1"/>
</dbReference>
<evidence type="ECO:0000256" key="8">
    <source>
        <dbReference type="ARBA" id="ARBA00023242"/>
    </source>
</evidence>
<evidence type="ECO:0000256" key="10">
    <source>
        <dbReference type="PIRSR" id="PIRSR005586-1"/>
    </source>
</evidence>
<feature type="binding site" evidence="10">
    <location>
        <position position="76"/>
    </location>
    <ligand>
        <name>Zn(2+)</name>
        <dbReference type="ChEBI" id="CHEBI:29105"/>
        <label>2</label>
    </ligand>
</feature>
<evidence type="ECO:0000313" key="14">
    <source>
        <dbReference type="EMBL" id="PWN93222.1"/>
    </source>
</evidence>
<dbReference type="GO" id="GO:0003676">
    <property type="term" value="F:nucleic acid binding"/>
    <property type="evidence" value="ECO:0007669"/>
    <property type="project" value="InterPro"/>
</dbReference>
<dbReference type="PROSITE" id="PS51133">
    <property type="entry name" value="ZF_TFIIS_2"/>
    <property type="match status" value="1"/>
</dbReference>
<dbReference type="GO" id="GO:0001193">
    <property type="term" value="P:maintenance of transcriptional fidelity during transcription elongation by RNA polymerase II"/>
    <property type="evidence" value="ECO:0007669"/>
    <property type="project" value="TreeGrafter"/>
</dbReference>
<evidence type="ECO:0000256" key="4">
    <source>
        <dbReference type="ARBA" id="ARBA00022723"/>
    </source>
</evidence>
<feature type="binding site" evidence="10">
    <location>
        <position position="79"/>
    </location>
    <ligand>
        <name>Zn(2+)</name>
        <dbReference type="ChEBI" id="CHEBI:29105"/>
        <label>2</label>
    </ligand>
</feature>
<feature type="domain" description="TFIIS-type" evidence="13">
    <location>
        <begin position="72"/>
        <end position="112"/>
    </location>
</feature>
<organism evidence="14 15">
    <name type="scientific">Acaromyces ingoldii</name>
    <dbReference type="NCBI Taxonomy" id="215250"/>
    <lineage>
        <taxon>Eukaryota</taxon>
        <taxon>Fungi</taxon>
        <taxon>Dikarya</taxon>
        <taxon>Basidiomycota</taxon>
        <taxon>Ustilaginomycotina</taxon>
        <taxon>Exobasidiomycetes</taxon>
        <taxon>Exobasidiales</taxon>
        <taxon>Cryptobasidiaceae</taxon>
        <taxon>Acaromyces</taxon>
    </lineage>
</organism>
<dbReference type="InterPro" id="IPR019761">
    <property type="entry name" value="DNA-dir_RNA_pol-M_15_CS"/>
</dbReference>
<dbReference type="GO" id="GO:0006283">
    <property type="term" value="P:transcription-coupled nucleotide-excision repair"/>
    <property type="evidence" value="ECO:0007669"/>
    <property type="project" value="TreeGrafter"/>
</dbReference>
<dbReference type="GO" id="GO:0008270">
    <property type="term" value="F:zinc ion binding"/>
    <property type="evidence" value="ECO:0007669"/>
    <property type="project" value="UniProtKB-KW"/>
</dbReference>
<dbReference type="OrthoDB" id="282270at2759"/>
<feature type="binding site" evidence="10">
    <location>
        <position position="29"/>
    </location>
    <ligand>
        <name>Zn(2+)</name>
        <dbReference type="ChEBI" id="CHEBI:29105"/>
        <label>1</label>
    </ligand>
</feature>
<name>A0A316YVR3_9BASI</name>
<keyword evidence="6 10" id="KW-0862">Zinc</keyword>
<dbReference type="FunFam" id="2.20.25.10:FF:000004">
    <property type="entry name" value="DNA-directed RNA polymerase subunit"/>
    <property type="match status" value="1"/>
</dbReference>
<dbReference type="STRING" id="215250.A0A316YVR3"/>
<dbReference type="PIRSF" id="PIRSF005586">
    <property type="entry name" value="RNApol_RpoM"/>
    <property type="match status" value="1"/>
</dbReference>
<gene>
    <name evidence="14" type="ORF">FA10DRAFT_263899</name>
</gene>
<dbReference type="EMBL" id="KZ819634">
    <property type="protein sequence ID" value="PWN93222.1"/>
    <property type="molecule type" value="Genomic_DNA"/>
</dbReference>
<dbReference type="Pfam" id="PF02150">
    <property type="entry name" value="Zn_ribbon_RPB9"/>
    <property type="match status" value="1"/>
</dbReference>
<protein>
    <recommendedName>
        <fullName evidence="9">DNA-directed RNA polymerase subunit</fullName>
    </recommendedName>
</protein>
<keyword evidence="5 11" id="KW-0863">Zinc-finger</keyword>
<accession>A0A316YVR3</accession>
<reference evidence="14 15" key="1">
    <citation type="journal article" date="2018" name="Mol. Biol. Evol.">
        <title>Broad Genomic Sampling Reveals a Smut Pathogenic Ancestry of the Fungal Clade Ustilaginomycotina.</title>
        <authorList>
            <person name="Kijpornyongpan T."/>
            <person name="Mondo S.J."/>
            <person name="Barry K."/>
            <person name="Sandor L."/>
            <person name="Lee J."/>
            <person name="Lipzen A."/>
            <person name="Pangilinan J."/>
            <person name="LaButti K."/>
            <person name="Hainaut M."/>
            <person name="Henrissat B."/>
            <person name="Grigoriev I.V."/>
            <person name="Spatafora J.W."/>
            <person name="Aime M.C."/>
        </authorList>
    </citation>
    <scope>NUCLEOTIDE SEQUENCE [LARGE SCALE GENOMIC DNA]</scope>
    <source>
        <strain evidence="14 15">MCA 4198</strain>
    </source>
</reference>
<dbReference type="GO" id="GO:0005730">
    <property type="term" value="C:nucleolus"/>
    <property type="evidence" value="ECO:0007669"/>
    <property type="project" value="UniProtKB-SubCell"/>
</dbReference>
<dbReference type="GO" id="GO:0005665">
    <property type="term" value="C:RNA polymerase II, core complex"/>
    <property type="evidence" value="ECO:0007669"/>
    <property type="project" value="TreeGrafter"/>
</dbReference>
<feature type="binding site" evidence="10">
    <location>
        <position position="10"/>
    </location>
    <ligand>
        <name>Zn(2+)</name>
        <dbReference type="ChEBI" id="CHEBI:29105"/>
        <label>1</label>
    </ligand>
</feature>
<evidence type="ECO:0000256" key="11">
    <source>
        <dbReference type="PIRSR" id="PIRSR005586-2"/>
    </source>
</evidence>
<dbReference type="PANTHER" id="PTHR11239:SF1">
    <property type="entry name" value="DNA-DIRECTED RNA POLYMERASE II SUBUNIT RPB9"/>
    <property type="match status" value="1"/>
</dbReference>
<feature type="zinc finger region" description="C4-type" evidence="11">
    <location>
        <begin position="7"/>
        <end position="32"/>
    </location>
</feature>
<dbReference type="InParanoid" id="A0A316YVR3"/>
<dbReference type="Pfam" id="PF01096">
    <property type="entry name" value="Zn_ribbon_TFIIS"/>
    <property type="match status" value="1"/>
</dbReference>
<evidence type="ECO:0000256" key="2">
    <source>
        <dbReference type="ARBA" id="ARBA00011730"/>
    </source>
</evidence>
<dbReference type="InterPro" id="IPR001529">
    <property type="entry name" value="Zn_ribbon_RPB9"/>
</dbReference>
<evidence type="ECO:0000256" key="3">
    <source>
        <dbReference type="ARBA" id="ARBA00022478"/>
    </source>
</evidence>
<dbReference type="CDD" id="cd10508">
    <property type="entry name" value="Zn-ribbon_RPB9"/>
    <property type="match status" value="1"/>
</dbReference>
<comment type="subunit">
    <text evidence="2">Component of the RNA polymerase II (Pol II) complex consisting of 12 subunits.</text>
</comment>
<comment type="subcellular location">
    <subcellularLocation>
        <location evidence="1">Nucleus</location>
        <location evidence="1">Nucleolus</location>
    </subcellularLocation>
</comment>
<evidence type="ECO:0000256" key="12">
    <source>
        <dbReference type="RuleBase" id="RU003474"/>
    </source>
</evidence>
<dbReference type="GeneID" id="37042338"/>
<proteinExistence type="inferred from homology"/>
<keyword evidence="8 9" id="KW-0539">Nucleus</keyword>
<dbReference type="Gene3D" id="2.20.25.10">
    <property type="match status" value="2"/>
</dbReference>
<comment type="function">
    <text evidence="9">DNA-dependent RNA polymerase catalyzes the transcription of DNA into RNA using the four ribonucleoside triphosphates as substrates.</text>
</comment>
<dbReference type="SUPFAM" id="SSF57783">
    <property type="entry name" value="Zinc beta-ribbon"/>
    <property type="match status" value="2"/>
</dbReference>
<keyword evidence="4 10" id="KW-0479">Metal-binding</keyword>
<evidence type="ECO:0000256" key="5">
    <source>
        <dbReference type="ARBA" id="ARBA00022771"/>
    </source>
</evidence>
<feature type="binding site" evidence="10">
    <location>
        <position position="7"/>
    </location>
    <ligand>
        <name>Zn(2+)</name>
        <dbReference type="ChEBI" id="CHEBI:29105"/>
        <label>1</label>
    </ligand>
</feature>
<sequence>MTTLNFCAECNNLLYPQVDRSTQTLLNACRNCPYKEEAQNKMVFRNDLMSVTKEQAGVIDQLMKDPTLPRSTEHTCPRCGHHESVFFQDQSKRILNRMIYFFVCTACNELFRDDSIKT</sequence>
<dbReference type="GO" id="GO:0006367">
    <property type="term" value="P:transcription initiation at RNA polymerase II promoter"/>
    <property type="evidence" value="ECO:0007669"/>
    <property type="project" value="TreeGrafter"/>
</dbReference>
<keyword evidence="15" id="KW-1185">Reference proteome</keyword>
<dbReference type="PROSITE" id="PS01030">
    <property type="entry name" value="RNA_POL_M_15KD"/>
    <property type="match status" value="1"/>
</dbReference>
<evidence type="ECO:0000256" key="1">
    <source>
        <dbReference type="ARBA" id="ARBA00004604"/>
    </source>
</evidence>
<evidence type="ECO:0000313" key="15">
    <source>
        <dbReference type="Proteomes" id="UP000245768"/>
    </source>
</evidence>
<feature type="binding site" evidence="10">
    <location>
        <position position="107"/>
    </location>
    <ligand>
        <name>Zn(2+)</name>
        <dbReference type="ChEBI" id="CHEBI:29105"/>
        <label>2</label>
    </ligand>
</feature>
<dbReference type="InterPro" id="IPR012164">
    <property type="entry name" value="Rpa12/Rpb9/Rpc10/TFS"/>
</dbReference>
<dbReference type="Proteomes" id="UP000245768">
    <property type="component" value="Unassembled WGS sequence"/>
</dbReference>
<evidence type="ECO:0000259" key="13">
    <source>
        <dbReference type="PROSITE" id="PS51133"/>
    </source>
</evidence>
<dbReference type="AlphaFoldDB" id="A0A316YVR3"/>
<dbReference type="SMART" id="SM00661">
    <property type="entry name" value="RPOL9"/>
    <property type="match status" value="1"/>
</dbReference>
<comment type="similarity">
    <text evidence="9 12">Belongs to the archaeal rpoM/eukaryotic RPA12/RPB9/RPC11 RNA polymerase family.</text>
</comment>
<keyword evidence="7 9" id="KW-0804">Transcription</keyword>
<evidence type="ECO:0000256" key="9">
    <source>
        <dbReference type="PIRNR" id="PIRNR005586"/>
    </source>
</evidence>
<evidence type="ECO:0000256" key="6">
    <source>
        <dbReference type="ARBA" id="ARBA00022833"/>
    </source>
</evidence>
<evidence type="ECO:0000256" key="7">
    <source>
        <dbReference type="ARBA" id="ARBA00023163"/>
    </source>
</evidence>